<evidence type="ECO:0000313" key="3">
    <source>
        <dbReference type="Proteomes" id="UP000027265"/>
    </source>
</evidence>
<evidence type="ECO:0000313" key="2">
    <source>
        <dbReference type="EMBL" id="KDQ49572.1"/>
    </source>
</evidence>
<dbReference type="HOGENOM" id="CLU_018544_12_2_1"/>
<reference evidence="3" key="1">
    <citation type="journal article" date="2014" name="Proc. Natl. Acad. Sci. U.S.A.">
        <title>Extensive sampling of basidiomycete genomes demonstrates inadequacy of the white-rot/brown-rot paradigm for wood decay fungi.</title>
        <authorList>
            <person name="Riley R."/>
            <person name="Salamov A.A."/>
            <person name="Brown D.W."/>
            <person name="Nagy L.G."/>
            <person name="Floudas D."/>
            <person name="Held B.W."/>
            <person name="Levasseur A."/>
            <person name="Lombard V."/>
            <person name="Morin E."/>
            <person name="Otillar R."/>
            <person name="Lindquist E.A."/>
            <person name="Sun H."/>
            <person name="LaButti K.M."/>
            <person name="Schmutz J."/>
            <person name="Jabbour D."/>
            <person name="Luo H."/>
            <person name="Baker S.E."/>
            <person name="Pisabarro A.G."/>
            <person name="Walton J.D."/>
            <person name="Blanchette R.A."/>
            <person name="Henrissat B."/>
            <person name="Martin F."/>
            <person name="Cullen D."/>
            <person name="Hibbett D.S."/>
            <person name="Grigoriev I.V."/>
        </authorList>
    </citation>
    <scope>NUCLEOTIDE SEQUENCE [LARGE SCALE GENOMIC DNA]</scope>
    <source>
        <strain evidence="3">MUCL 33604</strain>
    </source>
</reference>
<dbReference type="AlphaFoldDB" id="A0A067PEX1"/>
<evidence type="ECO:0000256" key="1">
    <source>
        <dbReference type="SAM" id="MobiDB-lite"/>
    </source>
</evidence>
<gene>
    <name evidence="2" type="ORF">JAAARDRAFT_74613</name>
</gene>
<name>A0A067PEX1_9AGAM</name>
<protein>
    <recommendedName>
        <fullName evidence="4">F-box domain-containing protein</fullName>
    </recommendedName>
</protein>
<dbReference type="Proteomes" id="UP000027265">
    <property type="component" value="Unassembled WGS sequence"/>
</dbReference>
<dbReference type="STRING" id="933084.A0A067PEX1"/>
<dbReference type="EMBL" id="KL197780">
    <property type="protein sequence ID" value="KDQ49572.1"/>
    <property type="molecule type" value="Genomic_DNA"/>
</dbReference>
<sequence length="494" mass="54697">MSRPSSLEPPGDVTSSFTPQLLTPKNQSVAHLGGSQVEGEENQTELLMESPPVVSLMDILPPELVARIFISCLPNSHYIVPDRTTAPLLLTQICSPWRMFALQTSMLWSSAFLRITDSHIIHKSQSLLNILREWLSRSGTCLISLSIDHFVSPHFLHSVVDIATDLVSVAAPHSHRWKRIFLHVPNTCLDPLGRLNESATPMLEVLELNEAIIEPDGPLSRLTMLSNSPRLHTLALLQIAPSVQLALPWPSLTSLFVSSSAYGRCWSASQWLNVLALAPNLSMCTLAVSGVQDGRLPVHPVTLQDLCALRVDSRHSVGLGMLLDGLVLPDLMIFEVKVHSGSWPHSEITSMIKRSECLIYYSTLEGMIGDASQIIQFLFLTPWLCELSFSPSSNSPGITETLLSAMTIRSSVDAATQLVPNLTSLKLYDMLNFSKQSLSRLVRSRWDDSRPPGTKRLMQVTLHPKRFSWLALDPSNLDLEGCVEQGLRLDLRLS</sequence>
<feature type="region of interest" description="Disordered" evidence="1">
    <location>
        <begin position="1"/>
        <end position="20"/>
    </location>
</feature>
<keyword evidence="3" id="KW-1185">Reference proteome</keyword>
<dbReference type="InParanoid" id="A0A067PEX1"/>
<evidence type="ECO:0008006" key="4">
    <source>
        <dbReference type="Google" id="ProtNLM"/>
    </source>
</evidence>
<proteinExistence type="predicted"/>
<organism evidence="2 3">
    <name type="scientific">Jaapia argillacea MUCL 33604</name>
    <dbReference type="NCBI Taxonomy" id="933084"/>
    <lineage>
        <taxon>Eukaryota</taxon>
        <taxon>Fungi</taxon>
        <taxon>Dikarya</taxon>
        <taxon>Basidiomycota</taxon>
        <taxon>Agaricomycotina</taxon>
        <taxon>Agaricomycetes</taxon>
        <taxon>Agaricomycetidae</taxon>
        <taxon>Jaapiales</taxon>
        <taxon>Jaapiaceae</taxon>
        <taxon>Jaapia</taxon>
    </lineage>
</organism>
<accession>A0A067PEX1</accession>
<dbReference type="OrthoDB" id="2269034at2759"/>